<dbReference type="Gene3D" id="1.10.238.160">
    <property type="match status" value="1"/>
</dbReference>
<dbReference type="InterPro" id="IPR010260">
    <property type="entry name" value="AlpA"/>
</dbReference>
<evidence type="ECO:0000313" key="2">
    <source>
        <dbReference type="Proteomes" id="UP000735592"/>
    </source>
</evidence>
<reference evidence="1 2" key="1">
    <citation type="submission" date="2019-11" db="EMBL/GenBank/DDBJ databases">
        <title>Type strains purchased from KCTC, JCM and DSMZ.</title>
        <authorList>
            <person name="Lu H."/>
        </authorList>
    </citation>
    <scope>NUCLEOTIDE SEQUENCE [LARGE SCALE GENOMIC DNA]</scope>
    <source>
        <strain evidence="1 2">DSM 103461</strain>
    </source>
</reference>
<sequence length="235" mass="26645">MSLPRWKCYIFGPSSGTFESHTMSPNSTRLLTRNEVLTKTSFSKSTMHIRMKSDGFPKPIKLGLTGKAPAASTAARWIEGEVDSWIDLKIKEGREDWKYHEALEVDKHPDQRTANCLQTLTLPIFGPVAAIRETRKLMVHLHQNKTLLETLMMRRTLEEDEFLYHESRRVIDELSALVNSATIAFRLGVSEEDIAGFDSMGDNEKEISRRIANRVGGEATEIAERIRANKEKVTA</sequence>
<dbReference type="RefSeq" id="WP_155436092.1">
    <property type="nucleotide sequence ID" value="NZ_JBHLXK010000006.1"/>
</dbReference>
<comment type="caution">
    <text evidence="1">The sequence shown here is derived from an EMBL/GenBank/DDBJ whole genome shotgun (WGS) entry which is preliminary data.</text>
</comment>
<accession>A0ABW9SUA6</accession>
<name>A0ABW9SUA6_9BURK</name>
<dbReference type="EMBL" id="WNKW01000005">
    <property type="protein sequence ID" value="MTW34738.1"/>
    <property type="molecule type" value="Genomic_DNA"/>
</dbReference>
<keyword evidence="2" id="KW-1185">Reference proteome</keyword>
<proteinExistence type="predicted"/>
<organism evidence="1 2">
    <name type="scientific">Pseudoduganella danionis</name>
    <dbReference type="NCBI Taxonomy" id="1890295"/>
    <lineage>
        <taxon>Bacteria</taxon>
        <taxon>Pseudomonadati</taxon>
        <taxon>Pseudomonadota</taxon>
        <taxon>Betaproteobacteria</taxon>
        <taxon>Burkholderiales</taxon>
        <taxon>Oxalobacteraceae</taxon>
        <taxon>Telluria group</taxon>
        <taxon>Pseudoduganella</taxon>
    </lineage>
</organism>
<evidence type="ECO:0000313" key="1">
    <source>
        <dbReference type="EMBL" id="MTW34738.1"/>
    </source>
</evidence>
<gene>
    <name evidence="1" type="ORF">GM655_18185</name>
</gene>
<dbReference type="Pfam" id="PF05930">
    <property type="entry name" value="Phage_AlpA"/>
    <property type="match status" value="1"/>
</dbReference>
<protein>
    <submittedName>
        <fullName evidence="1">AlpA family phage regulatory protein</fullName>
    </submittedName>
</protein>
<dbReference type="Proteomes" id="UP000735592">
    <property type="component" value="Unassembled WGS sequence"/>
</dbReference>